<reference evidence="1" key="2">
    <citation type="journal article" date="2015" name="Data Brief">
        <title>Shoot transcriptome of the giant reed, Arundo donax.</title>
        <authorList>
            <person name="Barrero R.A."/>
            <person name="Guerrero F.D."/>
            <person name="Moolhuijzen P."/>
            <person name="Goolsby J.A."/>
            <person name="Tidwell J."/>
            <person name="Bellgard S.E."/>
            <person name="Bellgard M.I."/>
        </authorList>
    </citation>
    <scope>NUCLEOTIDE SEQUENCE</scope>
    <source>
        <tissue evidence="1">Shoot tissue taken approximately 20 cm above the soil surface</tissue>
    </source>
</reference>
<dbReference type="EMBL" id="GBRH01229896">
    <property type="protein sequence ID" value="JAD67999.1"/>
    <property type="molecule type" value="Transcribed_RNA"/>
</dbReference>
<name>A0A0A9BVA6_ARUDO</name>
<organism evidence="1">
    <name type="scientific">Arundo donax</name>
    <name type="common">Giant reed</name>
    <name type="synonym">Donax arundinaceus</name>
    <dbReference type="NCBI Taxonomy" id="35708"/>
    <lineage>
        <taxon>Eukaryota</taxon>
        <taxon>Viridiplantae</taxon>
        <taxon>Streptophyta</taxon>
        <taxon>Embryophyta</taxon>
        <taxon>Tracheophyta</taxon>
        <taxon>Spermatophyta</taxon>
        <taxon>Magnoliopsida</taxon>
        <taxon>Liliopsida</taxon>
        <taxon>Poales</taxon>
        <taxon>Poaceae</taxon>
        <taxon>PACMAD clade</taxon>
        <taxon>Arundinoideae</taxon>
        <taxon>Arundineae</taxon>
        <taxon>Arundo</taxon>
    </lineage>
</organism>
<proteinExistence type="predicted"/>
<protein>
    <submittedName>
        <fullName evidence="1">Uncharacterized protein</fullName>
    </submittedName>
</protein>
<reference evidence="1" key="1">
    <citation type="submission" date="2014-09" db="EMBL/GenBank/DDBJ databases">
        <authorList>
            <person name="Magalhaes I.L.F."/>
            <person name="Oliveira U."/>
            <person name="Santos F.R."/>
            <person name="Vidigal T.H.D.A."/>
            <person name="Brescovit A.D."/>
            <person name="Santos A.J."/>
        </authorList>
    </citation>
    <scope>NUCLEOTIDE SEQUENCE</scope>
    <source>
        <tissue evidence="1">Shoot tissue taken approximately 20 cm above the soil surface</tissue>
    </source>
</reference>
<sequence length="33" mass="3917">MIDLLIYDRCIYSHSDCFLVRISTIRSNRLVIS</sequence>
<accession>A0A0A9BVA6</accession>
<dbReference type="AlphaFoldDB" id="A0A0A9BVA6"/>
<evidence type="ECO:0000313" key="1">
    <source>
        <dbReference type="EMBL" id="JAD67999.1"/>
    </source>
</evidence>